<gene>
    <name evidence="2" type="ORF">RRG08_030018</name>
</gene>
<keyword evidence="3" id="KW-1185">Reference proteome</keyword>
<evidence type="ECO:0000313" key="3">
    <source>
        <dbReference type="Proteomes" id="UP001283361"/>
    </source>
</evidence>
<feature type="region of interest" description="Disordered" evidence="1">
    <location>
        <begin position="1"/>
        <end position="30"/>
    </location>
</feature>
<organism evidence="2 3">
    <name type="scientific">Elysia crispata</name>
    <name type="common">lettuce slug</name>
    <dbReference type="NCBI Taxonomy" id="231223"/>
    <lineage>
        <taxon>Eukaryota</taxon>
        <taxon>Metazoa</taxon>
        <taxon>Spiralia</taxon>
        <taxon>Lophotrochozoa</taxon>
        <taxon>Mollusca</taxon>
        <taxon>Gastropoda</taxon>
        <taxon>Heterobranchia</taxon>
        <taxon>Euthyneura</taxon>
        <taxon>Panpulmonata</taxon>
        <taxon>Sacoglossa</taxon>
        <taxon>Placobranchoidea</taxon>
        <taxon>Plakobranchidae</taxon>
        <taxon>Elysia</taxon>
    </lineage>
</organism>
<dbReference type="AlphaFoldDB" id="A0AAE0XY65"/>
<dbReference type="EMBL" id="JAWDGP010007325">
    <property type="protein sequence ID" value="KAK3725788.1"/>
    <property type="molecule type" value="Genomic_DNA"/>
</dbReference>
<feature type="compositionally biased region" description="Polar residues" evidence="1">
    <location>
        <begin position="10"/>
        <end position="27"/>
    </location>
</feature>
<name>A0AAE0XY65_9GAST</name>
<proteinExistence type="predicted"/>
<protein>
    <submittedName>
        <fullName evidence="2">Uncharacterized protein</fullName>
    </submittedName>
</protein>
<evidence type="ECO:0000256" key="1">
    <source>
        <dbReference type="SAM" id="MobiDB-lite"/>
    </source>
</evidence>
<sequence length="90" mass="10465">MPGTDPGQGPVTTGCQERTSFHSGHTWSRQRRADPWILDVSAHPEQTVNGSTLDMITPSQAFPIHRDLEYVRLENRDRWWQSRYIVTWNT</sequence>
<reference evidence="2" key="1">
    <citation type="journal article" date="2023" name="G3 (Bethesda)">
        <title>A reference genome for the long-term kleptoplast-retaining sea slug Elysia crispata morphotype clarki.</title>
        <authorList>
            <person name="Eastman K.E."/>
            <person name="Pendleton A.L."/>
            <person name="Shaikh M.A."/>
            <person name="Suttiyut T."/>
            <person name="Ogas R."/>
            <person name="Tomko P."/>
            <person name="Gavelis G."/>
            <person name="Widhalm J.R."/>
            <person name="Wisecaver J.H."/>
        </authorList>
    </citation>
    <scope>NUCLEOTIDE SEQUENCE</scope>
    <source>
        <strain evidence="2">ECLA1</strain>
    </source>
</reference>
<accession>A0AAE0XY65</accession>
<dbReference type="Proteomes" id="UP001283361">
    <property type="component" value="Unassembled WGS sequence"/>
</dbReference>
<evidence type="ECO:0000313" key="2">
    <source>
        <dbReference type="EMBL" id="KAK3725788.1"/>
    </source>
</evidence>
<comment type="caution">
    <text evidence="2">The sequence shown here is derived from an EMBL/GenBank/DDBJ whole genome shotgun (WGS) entry which is preliminary data.</text>
</comment>